<dbReference type="PATRIC" id="fig|303541.3.peg.32"/>
<dbReference type="HOGENOM" id="CLU_846721_0_0_9"/>
<proteinExistence type="predicted"/>
<evidence type="ECO:0000313" key="3">
    <source>
        <dbReference type="Proteomes" id="UP000033682"/>
    </source>
</evidence>
<feature type="region of interest" description="Disordered" evidence="1">
    <location>
        <begin position="151"/>
        <end position="170"/>
    </location>
</feature>
<gene>
    <name evidence="2" type="ORF">JF72_14620</name>
</gene>
<dbReference type="AlphaFoldDB" id="A0A0F4LPZ5"/>
<accession>A0A0F4LPZ5</accession>
<dbReference type="EMBL" id="JXLG01000016">
    <property type="protein sequence ID" value="KJY59631.1"/>
    <property type="molecule type" value="Genomic_DNA"/>
</dbReference>
<feature type="compositionally biased region" description="Polar residues" evidence="1">
    <location>
        <begin position="46"/>
        <end position="66"/>
    </location>
</feature>
<geneLocation type="plasmid" evidence="2">
    <name>pHma11p1</name>
</geneLocation>
<keyword evidence="2" id="KW-0614">Plasmid</keyword>
<keyword evidence="3" id="KW-1185">Reference proteome</keyword>
<sequence length="328" mass="37700">MGTSTTQEQIKEQFDEYYYSYLFKLIRSYEPSKETKGRIVLKSYPGNPSNNLTDKSKSTSSNNLNPKHNETLSKPADTAFDKEIESNENEDQISDKSDTTVNQKKEPDIDKLAQDETDKEKELANKQTEQLPEKKTYTQVVTIPKTISTFDTKNETDKQSQNKPNSTDSIVRQTAPVTKLADLNEIFQASDWLIANARESVYLDNQFNNMVVKKVLLTNIEDNSENYIPLDRKTFHLLRTLIIGNDSELYFIFNDSNSLSIAPKHWLDSDVNIEALKEHNYKYAYHDLDLKQLLTDLKPFVAEKVNGVVGGQKYMQLWFKYVPIAPAK</sequence>
<dbReference type="Proteomes" id="UP000033682">
    <property type="component" value="Unassembled WGS sequence"/>
</dbReference>
<evidence type="ECO:0000256" key="1">
    <source>
        <dbReference type="SAM" id="MobiDB-lite"/>
    </source>
</evidence>
<name>A0A0F4LPZ5_9LACO</name>
<feature type="region of interest" description="Disordered" evidence="1">
    <location>
        <begin position="33"/>
        <end position="136"/>
    </location>
</feature>
<reference evidence="2 3" key="1">
    <citation type="submission" date="2015-01" db="EMBL/GenBank/DDBJ databases">
        <title>Comparative genomics of the lactic acid bacteria isolated from the honey bee gut.</title>
        <authorList>
            <person name="Ellegaard K.M."/>
            <person name="Tamarit D."/>
            <person name="Javelind E."/>
            <person name="Olofsson T."/>
            <person name="Andersson S.G."/>
            <person name="Vasquez A."/>
        </authorList>
    </citation>
    <scope>NUCLEOTIDE SEQUENCE [LARGE SCALE GENOMIC DNA]</scope>
    <source>
        <strain evidence="2 3">Hma11</strain>
        <plasmid evidence="2">pHma11p1</plasmid>
    </source>
</reference>
<evidence type="ECO:0000313" key="2">
    <source>
        <dbReference type="EMBL" id="KJY59631.1"/>
    </source>
</evidence>
<feature type="compositionally biased region" description="Basic and acidic residues" evidence="1">
    <location>
        <begin position="93"/>
        <end position="124"/>
    </location>
</feature>
<organism evidence="2 3">
    <name type="scientific">Lactobacillus apis</name>
    <dbReference type="NCBI Taxonomy" id="303541"/>
    <lineage>
        <taxon>Bacteria</taxon>
        <taxon>Bacillati</taxon>
        <taxon>Bacillota</taxon>
        <taxon>Bacilli</taxon>
        <taxon>Lactobacillales</taxon>
        <taxon>Lactobacillaceae</taxon>
        <taxon>Lactobacillus</taxon>
    </lineage>
</organism>
<feature type="compositionally biased region" description="Polar residues" evidence="1">
    <location>
        <begin position="161"/>
        <end position="170"/>
    </location>
</feature>
<comment type="caution">
    <text evidence="2">The sequence shown here is derived from an EMBL/GenBank/DDBJ whole genome shotgun (WGS) entry which is preliminary data.</text>
</comment>
<protein>
    <submittedName>
        <fullName evidence="2">Uncharacterized protein</fullName>
    </submittedName>
</protein>